<keyword evidence="10" id="KW-0282">Flagellum</keyword>
<dbReference type="SUPFAM" id="SSF101498">
    <property type="entry name" value="Anti-sigma factor FlgM"/>
    <property type="match status" value="1"/>
</dbReference>
<evidence type="ECO:0000256" key="2">
    <source>
        <dbReference type="ARBA" id="ARBA00017823"/>
    </source>
</evidence>
<reference evidence="10" key="1">
    <citation type="submission" date="2021-04" db="EMBL/GenBank/DDBJ databases">
        <authorList>
            <person name="Hornung B."/>
        </authorList>
    </citation>
    <scope>NUCLEOTIDE SEQUENCE</scope>
    <source>
        <strain evidence="10">G5G6</strain>
    </source>
</reference>
<dbReference type="InterPro" id="IPR007412">
    <property type="entry name" value="FlgM"/>
</dbReference>
<evidence type="ECO:0000256" key="1">
    <source>
        <dbReference type="ARBA" id="ARBA00005322"/>
    </source>
</evidence>
<dbReference type="EMBL" id="CAJQUM010000001">
    <property type="protein sequence ID" value="CAG4882170.1"/>
    <property type="molecule type" value="Genomic_DNA"/>
</dbReference>
<comment type="function">
    <text evidence="7">Responsible for the coupling of flagellin expression to flagellar assembly by preventing expression of the flagellin genes when a component of the middle class of proteins is defective. It negatively regulates flagellar genes by inhibiting the activity of FliA by directly binding to FliA.</text>
</comment>
<keyword evidence="4" id="KW-1005">Bacterial flagellum biogenesis</keyword>
<evidence type="ECO:0000259" key="9">
    <source>
        <dbReference type="Pfam" id="PF04316"/>
    </source>
</evidence>
<keyword evidence="6" id="KW-0804">Transcription</keyword>
<dbReference type="AlphaFoldDB" id="A0A916N129"/>
<keyword evidence="5" id="KW-0805">Transcription regulation</keyword>
<dbReference type="GO" id="GO:0044781">
    <property type="term" value="P:bacterial-type flagellum organization"/>
    <property type="evidence" value="ECO:0007669"/>
    <property type="project" value="UniProtKB-KW"/>
</dbReference>
<dbReference type="Pfam" id="PF04316">
    <property type="entry name" value="FlgM"/>
    <property type="match status" value="1"/>
</dbReference>
<keyword evidence="10" id="KW-0966">Cell projection</keyword>
<dbReference type="NCBIfam" id="TIGR03824">
    <property type="entry name" value="FlgM_jcvi"/>
    <property type="match status" value="1"/>
</dbReference>
<comment type="similarity">
    <text evidence="1">Belongs to the FlgM family.</text>
</comment>
<organism evidence="10 11">
    <name type="scientific">Georgfuchsia toluolica</name>
    <dbReference type="NCBI Taxonomy" id="424218"/>
    <lineage>
        <taxon>Bacteria</taxon>
        <taxon>Pseudomonadati</taxon>
        <taxon>Pseudomonadota</taxon>
        <taxon>Betaproteobacteria</taxon>
        <taxon>Nitrosomonadales</taxon>
        <taxon>Sterolibacteriaceae</taxon>
        <taxon>Georgfuchsia</taxon>
    </lineage>
</organism>
<evidence type="ECO:0000256" key="8">
    <source>
        <dbReference type="ARBA" id="ARBA00030117"/>
    </source>
</evidence>
<proteinExistence type="inferred from homology"/>
<accession>A0A916N129</accession>
<evidence type="ECO:0000256" key="5">
    <source>
        <dbReference type="ARBA" id="ARBA00023015"/>
    </source>
</evidence>
<dbReference type="GO" id="GO:0045892">
    <property type="term" value="P:negative regulation of DNA-templated transcription"/>
    <property type="evidence" value="ECO:0007669"/>
    <property type="project" value="InterPro"/>
</dbReference>
<evidence type="ECO:0000313" key="10">
    <source>
        <dbReference type="EMBL" id="CAG4882170.1"/>
    </source>
</evidence>
<comment type="caution">
    <text evidence="10">The sequence shown here is derived from an EMBL/GenBank/DDBJ whole genome shotgun (WGS) entry which is preliminary data.</text>
</comment>
<dbReference type="InterPro" id="IPR035890">
    <property type="entry name" value="Anti-sigma-28_factor_FlgM_sf"/>
</dbReference>
<feature type="domain" description="Anti-sigma-28 factor FlgM C-terminal" evidence="9">
    <location>
        <begin position="37"/>
        <end position="87"/>
    </location>
</feature>
<evidence type="ECO:0000256" key="4">
    <source>
        <dbReference type="ARBA" id="ARBA00022795"/>
    </source>
</evidence>
<gene>
    <name evidence="10" type="ORF">GTOL_10052</name>
</gene>
<keyword evidence="3" id="KW-0678">Repressor</keyword>
<dbReference type="Proteomes" id="UP000742786">
    <property type="component" value="Unassembled WGS sequence"/>
</dbReference>
<dbReference type="RefSeq" id="WP_220634270.1">
    <property type="nucleotide sequence ID" value="NZ_CAJQUM010000001.1"/>
</dbReference>
<evidence type="ECO:0000256" key="6">
    <source>
        <dbReference type="ARBA" id="ARBA00023163"/>
    </source>
</evidence>
<keyword evidence="10" id="KW-0969">Cilium</keyword>
<sequence>MKIDNSIKSLASNGMAGRTAGKAGADGNKAPQIDSVNVQLSSLSEQVQTVSASDGVIDTAQIAEIKQAIRDGRFKINSGAIADRLLDSVKELINASHH</sequence>
<name>A0A916N129_9PROT</name>
<protein>
    <recommendedName>
        <fullName evidence="2">Negative regulator of flagellin synthesis</fullName>
    </recommendedName>
    <alternativeName>
        <fullName evidence="8">Anti-sigma-28 factor</fullName>
    </alternativeName>
</protein>
<evidence type="ECO:0000256" key="3">
    <source>
        <dbReference type="ARBA" id="ARBA00022491"/>
    </source>
</evidence>
<evidence type="ECO:0000256" key="7">
    <source>
        <dbReference type="ARBA" id="ARBA00024739"/>
    </source>
</evidence>
<evidence type="ECO:0000313" key="11">
    <source>
        <dbReference type="Proteomes" id="UP000742786"/>
    </source>
</evidence>
<dbReference type="InterPro" id="IPR031316">
    <property type="entry name" value="FlgM_C"/>
</dbReference>
<keyword evidence="11" id="KW-1185">Reference proteome</keyword>